<name>A0A1Z4C2W0_9GAMM</name>
<sequence>MSINVFEGARRITKLISVIWIVGWSIYAFNYNPYIDQYFRVDSPGSVPIRMDDPKNRCNEEDATEYLHSQYTKKGTAFDATLCFKPEIFEDGRKLIPIWGEYFIGVDQLAEWIVANKDKKGTPKFEAVTAAYKKATQEDNNNKKTKKWLLTHGAEEYSTEVRDYTKKVADIFKLSKADEEWIDGKVWSSRLEDIKEVAPMIMECLAFLWIFSWCVGWIVRGFAGIPSGHDSKPDDK</sequence>
<feature type="transmembrane region" description="Helical" evidence="1">
    <location>
        <begin position="12"/>
        <end position="30"/>
    </location>
</feature>
<dbReference type="RefSeq" id="WP_088620715.1">
    <property type="nucleotide sequence ID" value="NZ_CP022129.1"/>
</dbReference>
<keyword evidence="1" id="KW-1133">Transmembrane helix</keyword>
<proteinExistence type="predicted"/>
<organism evidence="2 3">
    <name type="scientific">Methylovulum psychrotolerans</name>
    <dbReference type="NCBI Taxonomy" id="1704499"/>
    <lineage>
        <taxon>Bacteria</taxon>
        <taxon>Pseudomonadati</taxon>
        <taxon>Pseudomonadota</taxon>
        <taxon>Gammaproteobacteria</taxon>
        <taxon>Methylococcales</taxon>
        <taxon>Methylococcaceae</taxon>
        <taxon>Methylovulum</taxon>
    </lineage>
</organism>
<gene>
    <name evidence="2" type="ORF">CEK71_18210</name>
</gene>
<accession>A0A1Z4C2W0</accession>
<evidence type="ECO:0000256" key="1">
    <source>
        <dbReference type="SAM" id="Phobius"/>
    </source>
</evidence>
<evidence type="ECO:0000313" key="3">
    <source>
        <dbReference type="Proteomes" id="UP000197019"/>
    </source>
</evidence>
<keyword evidence="1" id="KW-0472">Membrane</keyword>
<keyword evidence="1" id="KW-0812">Transmembrane</keyword>
<dbReference type="KEGG" id="mpsy:CEK71_18210"/>
<evidence type="ECO:0000313" key="2">
    <source>
        <dbReference type="EMBL" id="ASF47845.1"/>
    </source>
</evidence>
<reference evidence="2 3" key="1">
    <citation type="submission" date="2017-06" db="EMBL/GenBank/DDBJ databases">
        <title>Genome Sequencing of the methanotroph Methylovulum psychrotolerants str. HV10-M2 isolated from a high-altitude environment.</title>
        <authorList>
            <person name="Mateos-Rivera A."/>
        </authorList>
    </citation>
    <scope>NUCLEOTIDE SEQUENCE [LARGE SCALE GENOMIC DNA]</scope>
    <source>
        <strain evidence="2 3">HV10_M2</strain>
    </source>
</reference>
<dbReference type="OrthoDB" id="8906018at2"/>
<keyword evidence="3" id="KW-1185">Reference proteome</keyword>
<dbReference type="AlphaFoldDB" id="A0A1Z4C2W0"/>
<dbReference type="EMBL" id="CP022129">
    <property type="protein sequence ID" value="ASF47845.1"/>
    <property type="molecule type" value="Genomic_DNA"/>
</dbReference>
<dbReference type="Proteomes" id="UP000197019">
    <property type="component" value="Chromosome"/>
</dbReference>
<feature type="transmembrane region" description="Helical" evidence="1">
    <location>
        <begin position="197"/>
        <end position="219"/>
    </location>
</feature>
<protein>
    <submittedName>
        <fullName evidence="2">Uncharacterized protein</fullName>
    </submittedName>
</protein>